<dbReference type="AlphaFoldDB" id="A0A4D7C5B6"/>
<accession>A0A4D7C5B6</accession>
<name>A0A4D7C5B6_9SPHN</name>
<dbReference type="RefSeq" id="WP_222873170.1">
    <property type="nucleotide sequence ID" value="NZ_CP039704.1"/>
</dbReference>
<evidence type="ECO:0000313" key="1">
    <source>
        <dbReference type="EMBL" id="QCI80301.1"/>
    </source>
</evidence>
<evidence type="ECO:0000313" key="2">
    <source>
        <dbReference type="Proteomes" id="UP000298714"/>
    </source>
</evidence>
<organism evidence="1 2">
    <name type="scientific">Hankyongella ginsenosidimutans</name>
    <dbReference type="NCBI Taxonomy" id="1763828"/>
    <lineage>
        <taxon>Bacteria</taxon>
        <taxon>Pseudomonadati</taxon>
        <taxon>Pseudomonadota</taxon>
        <taxon>Alphaproteobacteria</taxon>
        <taxon>Sphingomonadales</taxon>
        <taxon>Sphingomonadaceae</taxon>
        <taxon>Hankyongella</taxon>
    </lineage>
</organism>
<sequence>MLAATPPAIRTTSAGTTIMTMRLPDHFLRGGPSPSSMGSSAGLGFLAMTTLAYDKWCAASGRRLDEK</sequence>
<keyword evidence="2" id="KW-1185">Reference proteome</keyword>
<dbReference type="EMBL" id="CP039704">
    <property type="protein sequence ID" value="QCI80301.1"/>
    <property type="molecule type" value="Genomic_DNA"/>
</dbReference>
<dbReference type="KEGG" id="hgn:E6W36_14630"/>
<reference evidence="2" key="1">
    <citation type="submission" date="2019-04" db="EMBL/GenBank/DDBJ databases">
        <title>Complete genome sequence of Sphingomonas sp. W1-2-3.</title>
        <authorList>
            <person name="Im W.T."/>
        </authorList>
    </citation>
    <scope>NUCLEOTIDE SEQUENCE [LARGE SCALE GENOMIC DNA]</scope>
    <source>
        <strain evidence="2">W1-2-3</strain>
    </source>
</reference>
<dbReference type="Proteomes" id="UP000298714">
    <property type="component" value="Chromosome"/>
</dbReference>
<proteinExistence type="predicted"/>
<gene>
    <name evidence="1" type="ORF">E6W36_14630</name>
</gene>
<protein>
    <submittedName>
        <fullName evidence="1">Uncharacterized protein</fullName>
    </submittedName>
</protein>